<dbReference type="GO" id="GO:0005739">
    <property type="term" value="C:mitochondrion"/>
    <property type="evidence" value="ECO:0007669"/>
    <property type="project" value="TreeGrafter"/>
</dbReference>
<proteinExistence type="predicted"/>
<evidence type="ECO:0000313" key="6">
    <source>
        <dbReference type="Proteomes" id="UP001140453"/>
    </source>
</evidence>
<dbReference type="InterPro" id="IPR051205">
    <property type="entry name" value="UbiH/COQ6_monooxygenase"/>
</dbReference>
<evidence type="ECO:0000313" key="5">
    <source>
        <dbReference type="EMBL" id="KAJ4389345.1"/>
    </source>
</evidence>
<dbReference type="GO" id="GO:0071949">
    <property type="term" value="F:FAD binding"/>
    <property type="evidence" value="ECO:0007669"/>
    <property type="project" value="InterPro"/>
</dbReference>
<dbReference type="EMBL" id="JAPEVB010000004">
    <property type="protein sequence ID" value="KAJ4389345.1"/>
    <property type="molecule type" value="Genomic_DNA"/>
</dbReference>
<dbReference type="Gene3D" id="3.50.50.60">
    <property type="entry name" value="FAD/NAD(P)-binding domain"/>
    <property type="match status" value="1"/>
</dbReference>
<reference evidence="5" key="1">
    <citation type="submission" date="2022-10" db="EMBL/GenBank/DDBJ databases">
        <title>Tapping the CABI collections for fungal endophytes: first genome assemblies for Collariella, Neodidymelliopsis, Ascochyta clinopodiicola, Didymella pomorum, Didymosphaeria variabile, Neocosmospora piperis and Neocucurbitaria cava.</title>
        <authorList>
            <person name="Hill R."/>
        </authorList>
    </citation>
    <scope>NUCLEOTIDE SEQUENCE</scope>
    <source>
        <strain evidence="5">IMI 355082</strain>
    </source>
</reference>
<feature type="domain" description="FAD-binding" evidence="4">
    <location>
        <begin position="7"/>
        <end position="349"/>
    </location>
</feature>
<organism evidence="5 6">
    <name type="scientific">Gnomoniopsis smithogilvyi</name>
    <dbReference type="NCBI Taxonomy" id="1191159"/>
    <lineage>
        <taxon>Eukaryota</taxon>
        <taxon>Fungi</taxon>
        <taxon>Dikarya</taxon>
        <taxon>Ascomycota</taxon>
        <taxon>Pezizomycotina</taxon>
        <taxon>Sordariomycetes</taxon>
        <taxon>Sordariomycetidae</taxon>
        <taxon>Diaporthales</taxon>
        <taxon>Gnomoniaceae</taxon>
        <taxon>Gnomoniopsis</taxon>
    </lineage>
</organism>
<dbReference type="PANTHER" id="PTHR43876">
    <property type="entry name" value="UBIQUINONE BIOSYNTHESIS MONOOXYGENASE COQ6, MITOCHONDRIAL"/>
    <property type="match status" value="1"/>
</dbReference>
<dbReference type="Gene3D" id="3.30.70.2450">
    <property type="match status" value="1"/>
</dbReference>
<keyword evidence="6" id="KW-1185">Reference proteome</keyword>
<keyword evidence="1" id="KW-0285">Flavoprotein</keyword>
<evidence type="ECO:0000256" key="1">
    <source>
        <dbReference type="ARBA" id="ARBA00022630"/>
    </source>
</evidence>
<accession>A0A9W9CVZ8</accession>
<comment type="caution">
    <text evidence="5">The sequence shown here is derived from an EMBL/GenBank/DDBJ whole genome shotgun (WGS) entry which is preliminary data.</text>
</comment>
<keyword evidence="3" id="KW-0560">Oxidoreductase</keyword>
<dbReference type="Proteomes" id="UP001140453">
    <property type="component" value="Unassembled WGS sequence"/>
</dbReference>
<evidence type="ECO:0000256" key="3">
    <source>
        <dbReference type="ARBA" id="ARBA00023002"/>
    </source>
</evidence>
<sequence>MAALKKIVIVGAGPSGLLLALLLTSLSPAPEITILDAAQTLNRSPRATHHGPAAIAVLRRAGILDEVRRRGYLPTTLCWRTLHGPRLAGFDRKLMHDQADAMTIFSVGDLCALLVEELEKKGVHVTWGQKVVALGGTEDDAEQAWAETETGEKQKYPCDFLIGCDGGNSAVRRLMFGSGNFPGFTWEEQIVATNTYYDFPNAPPDWDDTNFVIDNTHWYMAAKISHDGLWRISYGELPGLSNEELIARQPMKFEAMLPGNPKPGDYKVVSISPYKVHQRCVEAMAKGRVALAADAAHLCNPFGGLGLLGGIVDVDCLFDSLRGVHCGKTDQRILKIYSDVRIQKYQEIVNPVSTANLKRLCRSEPAKVMETDEFLQKVKQSETDSALSMELQNFSYSLKHDMEAEWTL</sequence>
<dbReference type="AlphaFoldDB" id="A0A9W9CVZ8"/>
<dbReference type="OrthoDB" id="10016252at2759"/>
<evidence type="ECO:0000256" key="2">
    <source>
        <dbReference type="ARBA" id="ARBA00022827"/>
    </source>
</evidence>
<dbReference type="SUPFAM" id="SSF51905">
    <property type="entry name" value="FAD/NAD(P)-binding domain"/>
    <property type="match status" value="1"/>
</dbReference>
<name>A0A9W9CVZ8_9PEZI</name>
<dbReference type="InterPro" id="IPR002938">
    <property type="entry name" value="FAD-bd"/>
</dbReference>
<dbReference type="InterPro" id="IPR036188">
    <property type="entry name" value="FAD/NAD-bd_sf"/>
</dbReference>
<dbReference type="Pfam" id="PF01494">
    <property type="entry name" value="FAD_binding_3"/>
    <property type="match status" value="1"/>
</dbReference>
<evidence type="ECO:0000259" key="4">
    <source>
        <dbReference type="Pfam" id="PF01494"/>
    </source>
</evidence>
<dbReference type="PANTHER" id="PTHR43876:SF18">
    <property type="entry name" value="PUTATIVE (AFU_ORTHOLOGUE AFUA_3G09540)-RELATED"/>
    <property type="match status" value="1"/>
</dbReference>
<dbReference type="GO" id="GO:0016491">
    <property type="term" value="F:oxidoreductase activity"/>
    <property type="evidence" value="ECO:0007669"/>
    <property type="project" value="UniProtKB-KW"/>
</dbReference>
<dbReference type="PRINTS" id="PR00420">
    <property type="entry name" value="RNGMNOXGNASE"/>
</dbReference>
<gene>
    <name evidence="5" type="ORF">N0V93_006812</name>
</gene>
<protein>
    <recommendedName>
        <fullName evidence="4">FAD-binding domain-containing protein</fullName>
    </recommendedName>
</protein>
<keyword evidence="2" id="KW-0274">FAD</keyword>